<dbReference type="AlphaFoldDB" id="A0A2N3MZL2"/>
<proteinExistence type="predicted"/>
<keyword evidence="4" id="KW-1185">Reference proteome</keyword>
<evidence type="ECO:0008006" key="5">
    <source>
        <dbReference type="Google" id="ProtNLM"/>
    </source>
</evidence>
<evidence type="ECO:0000256" key="1">
    <source>
        <dbReference type="SAM" id="MobiDB-lite"/>
    </source>
</evidence>
<dbReference type="InParanoid" id="A0A2N3MZL2"/>
<accession>A0A2N3MZL2</accession>
<feature type="transmembrane region" description="Helical" evidence="2">
    <location>
        <begin position="199"/>
        <end position="216"/>
    </location>
</feature>
<reference evidence="3 4" key="1">
    <citation type="journal article" date="2017" name="G3 (Bethesda)">
        <title>First Draft Genome Sequence of the Pathogenic Fungus Lomentospora prolificans (Formerly Scedosporium prolificans).</title>
        <authorList>
            <person name="Luo R."/>
            <person name="Zimin A."/>
            <person name="Workman R."/>
            <person name="Fan Y."/>
            <person name="Pertea G."/>
            <person name="Grossman N."/>
            <person name="Wear M.P."/>
            <person name="Jia B."/>
            <person name="Miller H."/>
            <person name="Casadevall A."/>
            <person name="Timp W."/>
            <person name="Zhang S.X."/>
            <person name="Salzberg S.L."/>
        </authorList>
    </citation>
    <scope>NUCLEOTIDE SEQUENCE [LARGE SCALE GENOMIC DNA]</scope>
    <source>
        <strain evidence="3 4">JHH-5317</strain>
    </source>
</reference>
<organism evidence="3 4">
    <name type="scientific">Lomentospora prolificans</name>
    <dbReference type="NCBI Taxonomy" id="41688"/>
    <lineage>
        <taxon>Eukaryota</taxon>
        <taxon>Fungi</taxon>
        <taxon>Dikarya</taxon>
        <taxon>Ascomycota</taxon>
        <taxon>Pezizomycotina</taxon>
        <taxon>Sordariomycetes</taxon>
        <taxon>Hypocreomycetidae</taxon>
        <taxon>Microascales</taxon>
        <taxon>Microascaceae</taxon>
        <taxon>Lomentospora</taxon>
    </lineage>
</organism>
<dbReference type="VEuPathDB" id="FungiDB:jhhlp_008137"/>
<feature type="region of interest" description="Disordered" evidence="1">
    <location>
        <begin position="291"/>
        <end position="321"/>
    </location>
</feature>
<keyword evidence="2" id="KW-0812">Transmembrane</keyword>
<keyword evidence="2" id="KW-0472">Membrane</keyword>
<gene>
    <name evidence="3" type="ORF">jhhlp_008137</name>
</gene>
<keyword evidence="2" id="KW-1133">Transmembrane helix</keyword>
<protein>
    <recommendedName>
        <fullName evidence="5">G-protein coupled receptors family 1 profile domain-containing protein</fullName>
    </recommendedName>
</protein>
<feature type="transmembrane region" description="Helical" evidence="2">
    <location>
        <begin position="236"/>
        <end position="258"/>
    </location>
</feature>
<feature type="transmembrane region" description="Helical" evidence="2">
    <location>
        <begin position="12"/>
        <end position="33"/>
    </location>
</feature>
<feature type="transmembrane region" description="Helical" evidence="2">
    <location>
        <begin position="153"/>
        <end position="178"/>
    </location>
</feature>
<feature type="transmembrane region" description="Helical" evidence="2">
    <location>
        <begin position="112"/>
        <end position="133"/>
    </location>
</feature>
<sequence length="354" mass="39270">MSSEANPVYFELGWAILSTICLANVLFGLLVVGITSFTQVSSVPIITSAAGAIANGLCYYAFYDYEDRYSPIAKASASAVADITWMIQEAGLSFYSFMILQRVLRNVQWRVFMSLFWTMIVGIVAIRVVIAITRVRLILSGTNELQGLVNHLHIGYFVLIALLECVSSYFLLTIFAGAKRSSLQAAIKSNLFRYLMRSTEVRLALLAVLGTMRAITYSFQATAQSATDLASQIDRFAYTMECMFPVIMFIDILASKLVRNEHETSSRSRPMAPKSQGRQFTMTRKDEHGEHVIEVQGGAHGTQRGRENRTSSQERIIEEGSSVGTSADIGLEMMDPHRVGISKTVEFKVYGGDN</sequence>
<evidence type="ECO:0000313" key="4">
    <source>
        <dbReference type="Proteomes" id="UP000233524"/>
    </source>
</evidence>
<dbReference type="Proteomes" id="UP000233524">
    <property type="component" value="Unassembled WGS sequence"/>
</dbReference>
<evidence type="ECO:0000256" key="2">
    <source>
        <dbReference type="SAM" id="Phobius"/>
    </source>
</evidence>
<feature type="transmembrane region" description="Helical" evidence="2">
    <location>
        <begin position="45"/>
        <end position="63"/>
    </location>
</feature>
<dbReference type="OrthoDB" id="5306317at2759"/>
<name>A0A2N3MZL2_9PEZI</name>
<dbReference type="EMBL" id="NLAX01001584">
    <property type="protein sequence ID" value="PKS05619.1"/>
    <property type="molecule type" value="Genomic_DNA"/>
</dbReference>
<comment type="caution">
    <text evidence="3">The sequence shown here is derived from an EMBL/GenBank/DDBJ whole genome shotgun (WGS) entry which is preliminary data.</text>
</comment>
<evidence type="ECO:0000313" key="3">
    <source>
        <dbReference type="EMBL" id="PKS05619.1"/>
    </source>
</evidence>